<dbReference type="SUPFAM" id="SSF55073">
    <property type="entry name" value="Nucleotide cyclase"/>
    <property type="match status" value="1"/>
</dbReference>
<dbReference type="Pfam" id="PF00563">
    <property type="entry name" value="EAL"/>
    <property type="match status" value="1"/>
</dbReference>
<dbReference type="InterPro" id="IPR029787">
    <property type="entry name" value="Nucleotide_cyclase"/>
</dbReference>
<keyword evidence="1" id="KW-0812">Transmembrane</keyword>
<gene>
    <name evidence="4" type="ORF">CWI71_01120</name>
</gene>
<dbReference type="PANTHER" id="PTHR33121">
    <property type="entry name" value="CYCLIC DI-GMP PHOSPHODIESTERASE PDEF"/>
    <property type="match status" value="1"/>
</dbReference>
<organism evidence="4 5">
    <name type="scientific">Pseudidiomarina insulisalsae</name>
    <dbReference type="NCBI Taxonomy" id="575789"/>
    <lineage>
        <taxon>Bacteria</taxon>
        <taxon>Pseudomonadati</taxon>
        <taxon>Pseudomonadota</taxon>
        <taxon>Gammaproteobacteria</taxon>
        <taxon>Alteromonadales</taxon>
        <taxon>Idiomarinaceae</taxon>
        <taxon>Pseudidiomarina</taxon>
    </lineage>
</organism>
<keyword evidence="1" id="KW-0472">Membrane</keyword>
<dbReference type="InterPro" id="IPR050706">
    <property type="entry name" value="Cyclic-di-GMP_PDE-like"/>
</dbReference>
<dbReference type="CDD" id="cd01948">
    <property type="entry name" value="EAL"/>
    <property type="match status" value="1"/>
</dbReference>
<dbReference type="SMART" id="SM00267">
    <property type="entry name" value="GGDEF"/>
    <property type="match status" value="1"/>
</dbReference>
<dbReference type="OrthoDB" id="6231285at2"/>
<dbReference type="Proteomes" id="UP000288259">
    <property type="component" value="Unassembled WGS sequence"/>
</dbReference>
<feature type="transmembrane region" description="Helical" evidence="1">
    <location>
        <begin position="71"/>
        <end position="89"/>
    </location>
</feature>
<keyword evidence="5" id="KW-1185">Reference proteome</keyword>
<comment type="caution">
    <text evidence="4">The sequence shown here is derived from an EMBL/GenBank/DDBJ whole genome shotgun (WGS) entry which is preliminary data.</text>
</comment>
<evidence type="ECO:0008006" key="6">
    <source>
        <dbReference type="Google" id="ProtNLM"/>
    </source>
</evidence>
<reference evidence="5" key="1">
    <citation type="journal article" date="2018" name="Front. Microbiol.">
        <title>Genome-Based Analysis Reveals the Taxonomy and Diversity of the Family Idiomarinaceae.</title>
        <authorList>
            <person name="Liu Y."/>
            <person name="Lai Q."/>
            <person name="Shao Z."/>
        </authorList>
    </citation>
    <scope>NUCLEOTIDE SEQUENCE [LARGE SCALE GENOMIC DNA]</scope>
    <source>
        <strain evidence="5">CVS-6</strain>
    </source>
</reference>
<dbReference type="InterPro" id="IPR000160">
    <property type="entry name" value="GGDEF_dom"/>
</dbReference>
<feature type="transmembrane region" description="Helical" evidence="1">
    <location>
        <begin position="46"/>
        <end position="64"/>
    </location>
</feature>
<feature type="transmembrane region" description="Helical" evidence="1">
    <location>
        <begin position="95"/>
        <end position="116"/>
    </location>
</feature>
<evidence type="ECO:0000256" key="1">
    <source>
        <dbReference type="SAM" id="Phobius"/>
    </source>
</evidence>
<dbReference type="Gene3D" id="3.30.70.270">
    <property type="match status" value="1"/>
</dbReference>
<dbReference type="Gene3D" id="3.20.20.450">
    <property type="entry name" value="EAL domain"/>
    <property type="match status" value="1"/>
</dbReference>
<dbReference type="GO" id="GO:0071111">
    <property type="term" value="F:cyclic-guanylate-specific phosphodiesterase activity"/>
    <property type="evidence" value="ECO:0007669"/>
    <property type="project" value="InterPro"/>
</dbReference>
<dbReference type="AlphaFoldDB" id="A0A432YQN5"/>
<name>A0A432YQN5_9GAMM</name>
<protein>
    <recommendedName>
        <fullName evidence="6">Bifunctional diguanylate cyclase/phosphodiesterase</fullName>
    </recommendedName>
</protein>
<sequence>MKETHHTLQQHLLFGVACSLIAVGATGAIEVLLFEYQEFMTAVPPGLAISATLAGAGLLARALGYAKLASLIVALLLAWSFLFLFNPFGSVPQHWLSMPPVISAAVLTVFAVSLAIPTRYRLGRLFLKLTALCAFISFVVLELMLWMSSNNATDVALFDNPSAKALGGYALLLLAIACYLLSRVKLPPLSKMVQHTEVLTSVACIVVAFGLWASLTSHDINSHRERAELALFNVSTTLSQRMETHILALRRLATRLGIEIQPETSLRLLTTDIENYVRDFPTFDGIMVLDGQLNWVAGNPYAQQFMQSPLFDRPAVREWLLTPSQEPVNAVLGATLETPAPTMVMKIPVTDSFLRGGQLITFFNIPELLRISEAARVSGISNYWKISDDRLFALDPASEQRLRSFATQTQRYPHYLVRSVEGGDSGQVQLVSFITDYRAMRAEAAINQLILFAGLLFVLLLAIGHDRSLRLSKERQKLHYQARHDHVTGLLNRWAFEEKLGEPNALPANCAVLFLNLDGFKPVNDSIGTLLGNAVLRQVGERLIHTCPETAIFSRYGGDEYVIVVPQQAQVQTHLLASELLKAIHERFVVDNTEILLTTSIGTTVTEPAQALGSAIARAEMAMTEAKRLGGNLVREFTSYMELDYRRQVRIRGLLQQALEYDRLEIFYQPQIDTRSGRIIGAESLVRWKHNDSYISPAEFIPVAERTGQIIKLGEQVLEKVLRHRAAHASLRALDISVNISIQQLQRYDFPRVLKNLLQQTHSDTKNLTFELTEGVFADIESQNNVLALQRLRDMGCEVAIDDFGTGYSSLAYLHRIPAGMVKLDRMFAADIVINKDKYELVQTVTRLCHTFGKKIIIEGVENAAQVAVFRKLGVTVMQGYHFARPMPLEQFLALIEKEPHFT</sequence>
<evidence type="ECO:0000259" key="3">
    <source>
        <dbReference type="PROSITE" id="PS50887"/>
    </source>
</evidence>
<evidence type="ECO:0000313" key="4">
    <source>
        <dbReference type="EMBL" id="RUO63693.1"/>
    </source>
</evidence>
<feature type="domain" description="EAL" evidence="2">
    <location>
        <begin position="648"/>
        <end position="900"/>
    </location>
</feature>
<feature type="domain" description="GGDEF" evidence="3">
    <location>
        <begin position="508"/>
        <end position="639"/>
    </location>
</feature>
<dbReference type="CDD" id="cd01949">
    <property type="entry name" value="GGDEF"/>
    <property type="match status" value="1"/>
</dbReference>
<feature type="transmembrane region" description="Helical" evidence="1">
    <location>
        <begin position="166"/>
        <end position="186"/>
    </location>
</feature>
<dbReference type="PANTHER" id="PTHR33121:SF79">
    <property type="entry name" value="CYCLIC DI-GMP PHOSPHODIESTERASE PDED-RELATED"/>
    <property type="match status" value="1"/>
</dbReference>
<dbReference type="PROSITE" id="PS51257">
    <property type="entry name" value="PROKAR_LIPOPROTEIN"/>
    <property type="match status" value="1"/>
</dbReference>
<dbReference type="InterPro" id="IPR043128">
    <property type="entry name" value="Rev_trsase/Diguanyl_cyclase"/>
</dbReference>
<keyword evidence="1" id="KW-1133">Transmembrane helix</keyword>
<feature type="transmembrane region" description="Helical" evidence="1">
    <location>
        <begin position="445"/>
        <end position="463"/>
    </location>
</feature>
<dbReference type="SMART" id="SM00052">
    <property type="entry name" value="EAL"/>
    <property type="match status" value="1"/>
</dbReference>
<feature type="transmembrane region" description="Helical" evidence="1">
    <location>
        <begin position="125"/>
        <end position="146"/>
    </location>
</feature>
<evidence type="ECO:0000259" key="2">
    <source>
        <dbReference type="PROSITE" id="PS50883"/>
    </source>
</evidence>
<dbReference type="PROSITE" id="PS50887">
    <property type="entry name" value="GGDEF"/>
    <property type="match status" value="1"/>
</dbReference>
<feature type="transmembrane region" description="Helical" evidence="1">
    <location>
        <begin position="12"/>
        <end position="34"/>
    </location>
</feature>
<evidence type="ECO:0000313" key="5">
    <source>
        <dbReference type="Proteomes" id="UP000288259"/>
    </source>
</evidence>
<accession>A0A432YQN5</accession>
<dbReference type="RefSeq" id="WP_126753402.1">
    <property type="nucleotide sequence ID" value="NZ_PIPY01000001.1"/>
</dbReference>
<dbReference type="InterPro" id="IPR035919">
    <property type="entry name" value="EAL_sf"/>
</dbReference>
<dbReference type="SUPFAM" id="SSF141868">
    <property type="entry name" value="EAL domain-like"/>
    <property type="match status" value="1"/>
</dbReference>
<dbReference type="EMBL" id="PIPY01000001">
    <property type="protein sequence ID" value="RUO63693.1"/>
    <property type="molecule type" value="Genomic_DNA"/>
</dbReference>
<dbReference type="NCBIfam" id="TIGR00254">
    <property type="entry name" value="GGDEF"/>
    <property type="match status" value="1"/>
</dbReference>
<dbReference type="InterPro" id="IPR001633">
    <property type="entry name" value="EAL_dom"/>
</dbReference>
<dbReference type="Pfam" id="PF00990">
    <property type="entry name" value="GGDEF"/>
    <property type="match status" value="1"/>
</dbReference>
<dbReference type="PROSITE" id="PS50883">
    <property type="entry name" value="EAL"/>
    <property type="match status" value="1"/>
</dbReference>
<proteinExistence type="predicted"/>